<comment type="similarity">
    <text evidence="1 3">Belongs to the UreD family.</text>
</comment>
<dbReference type="PANTHER" id="PTHR33643:SF1">
    <property type="entry name" value="UREASE ACCESSORY PROTEIN D"/>
    <property type="match status" value="1"/>
</dbReference>
<keyword evidence="3" id="KW-0996">Nickel insertion</keyword>
<dbReference type="Proteomes" id="UP000266649">
    <property type="component" value="Unassembled WGS sequence"/>
</dbReference>
<dbReference type="RefSeq" id="WP_119133238.1">
    <property type="nucleotide sequence ID" value="NZ_QXXQ01000001.1"/>
</dbReference>
<keyword evidence="5" id="KW-1185">Reference proteome</keyword>
<comment type="subcellular location">
    <subcellularLocation>
        <location evidence="3">Cytoplasm</location>
    </subcellularLocation>
</comment>
<dbReference type="HAMAP" id="MF_01384">
    <property type="entry name" value="UreD"/>
    <property type="match status" value="1"/>
</dbReference>
<dbReference type="GO" id="GO:0016151">
    <property type="term" value="F:nickel cation binding"/>
    <property type="evidence" value="ECO:0007669"/>
    <property type="project" value="UniProtKB-UniRule"/>
</dbReference>
<dbReference type="EMBL" id="QXXQ01000001">
    <property type="protein sequence ID" value="RID93836.1"/>
    <property type="molecule type" value="Genomic_DNA"/>
</dbReference>
<evidence type="ECO:0000256" key="1">
    <source>
        <dbReference type="ARBA" id="ARBA00007177"/>
    </source>
</evidence>
<evidence type="ECO:0000256" key="2">
    <source>
        <dbReference type="ARBA" id="ARBA00023186"/>
    </source>
</evidence>
<dbReference type="Pfam" id="PF01774">
    <property type="entry name" value="UreD"/>
    <property type="match status" value="1"/>
</dbReference>
<comment type="caution">
    <text evidence="4">The sequence shown here is derived from an EMBL/GenBank/DDBJ whole genome shotgun (WGS) entry which is preliminary data.</text>
</comment>
<evidence type="ECO:0000313" key="5">
    <source>
        <dbReference type="Proteomes" id="UP000266649"/>
    </source>
</evidence>
<sequence>MADGDFQRISLQRSHGEAALVLDLQAGQPRLRKLRQQGSAKIMLPRVTGDLPEAVLLNTSGGLTGGDRLDFALHLGAGLRLCATTQTAERAYASDGRAAHVKIAAHLAPQADLAWLPQETILFENSVLARDTTVHLAHDARLLMAETVVLGRHAMGETPRHARLTDRRRILRDGRPVWAETTRIDAGYLSEAETPALLGGARAFAVLALIAPGAEDALPRLRAVLDEPGVVAAASSWNGRCLARFTARDGWPLKRQLARAIHALRPGPLPRVWQMNGDIV</sequence>
<proteinExistence type="inferred from homology"/>
<dbReference type="InterPro" id="IPR002669">
    <property type="entry name" value="UreD"/>
</dbReference>
<protein>
    <recommendedName>
        <fullName evidence="3">Urease accessory protein UreD</fullName>
    </recommendedName>
</protein>
<keyword evidence="2 3" id="KW-0143">Chaperone</keyword>
<evidence type="ECO:0000256" key="3">
    <source>
        <dbReference type="HAMAP-Rule" id="MF_01384"/>
    </source>
</evidence>
<accession>A0A398C376</accession>
<evidence type="ECO:0000313" key="4">
    <source>
        <dbReference type="EMBL" id="RID93836.1"/>
    </source>
</evidence>
<dbReference type="OrthoDB" id="9798842at2"/>
<dbReference type="PANTHER" id="PTHR33643">
    <property type="entry name" value="UREASE ACCESSORY PROTEIN D"/>
    <property type="match status" value="1"/>
</dbReference>
<keyword evidence="3" id="KW-0963">Cytoplasm</keyword>
<organism evidence="4 5">
    <name type="scientific">Gemmobacter lutimaris</name>
    <dbReference type="NCBI Taxonomy" id="2306023"/>
    <lineage>
        <taxon>Bacteria</taxon>
        <taxon>Pseudomonadati</taxon>
        <taxon>Pseudomonadota</taxon>
        <taxon>Alphaproteobacteria</taxon>
        <taxon>Rhodobacterales</taxon>
        <taxon>Paracoccaceae</taxon>
        <taxon>Gemmobacter</taxon>
    </lineage>
</organism>
<dbReference type="AlphaFoldDB" id="A0A398C376"/>
<comment type="function">
    <text evidence="3">Required for maturation of urease via the functional incorporation of the urease nickel metallocenter.</text>
</comment>
<name>A0A398C376_9RHOB</name>
<comment type="subunit">
    <text evidence="3">UreD, UreF and UreG form a complex that acts as a GTP-hydrolysis-dependent molecular chaperone, activating the urease apoprotein by helping to assemble the nickel containing metallocenter of UreC. The UreE protein probably delivers the nickel.</text>
</comment>
<dbReference type="GO" id="GO:0005737">
    <property type="term" value="C:cytoplasm"/>
    <property type="evidence" value="ECO:0007669"/>
    <property type="project" value="UniProtKB-SubCell"/>
</dbReference>
<gene>
    <name evidence="3" type="primary">ureD</name>
    <name evidence="4" type="ORF">D2N39_02780</name>
</gene>
<reference evidence="4 5" key="1">
    <citation type="submission" date="2018-09" db="EMBL/GenBank/DDBJ databases">
        <title>Gemmobacter lutimaris sp. nov., a marine bacterium isolated from tidal flat.</title>
        <authorList>
            <person name="Lee D.W."/>
            <person name="Yoo Y."/>
            <person name="Kim J.-J."/>
            <person name="Kim B.S."/>
        </authorList>
    </citation>
    <scope>NUCLEOTIDE SEQUENCE [LARGE SCALE GENOMIC DNA]</scope>
    <source>
        <strain evidence="4 5">YJ-T1-11</strain>
    </source>
</reference>